<dbReference type="Gene3D" id="3.40.50.1390">
    <property type="entry name" value="Resolvase, N-terminal catalytic domain"/>
    <property type="match status" value="1"/>
</dbReference>
<accession>A0A5C5S413</accession>
<feature type="domain" description="Resolvase/invertase-type recombinase catalytic" evidence="6">
    <location>
        <begin position="1"/>
        <end position="145"/>
    </location>
</feature>
<dbReference type="SUPFAM" id="SSF53041">
    <property type="entry name" value="Resolvase-like"/>
    <property type="match status" value="1"/>
</dbReference>
<proteinExistence type="predicted"/>
<keyword evidence="8" id="KW-1185">Reference proteome</keyword>
<dbReference type="Pfam" id="PF00239">
    <property type="entry name" value="Resolvase"/>
    <property type="match status" value="1"/>
</dbReference>
<evidence type="ECO:0000256" key="2">
    <source>
        <dbReference type="ARBA" id="ARBA00023125"/>
    </source>
</evidence>
<dbReference type="InterPro" id="IPR011109">
    <property type="entry name" value="DNA_bind_recombinase_dom"/>
</dbReference>
<keyword evidence="1" id="KW-0229">DNA integration</keyword>
<dbReference type="GO" id="GO:0000150">
    <property type="term" value="F:DNA strand exchange activity"/>
    <property type="evidence" value="ECO:0007669"/>
    <property type="project" value="InterPro"/>
</dbReference>
<dbReference type="OrthoDB" id="3405463at2"/>
<evidence type="ECO:0000256" key="1">
    <source>
        <dbReference type="ARBA" id="ARBA00022908"/>
    </source>
</evidence>
<dbReference type="PANTHER" id="PTHR30461">
    <property type="entry name" value="DNA-INVERTASE FROM LAMBDOID PROPHAGE"/>
    <property type="match status" value="1"/>
</dbReference>
<evidence type="ECO:0000313" key="8">
    <source>
        <dbReference type="Proteomes" id="UP000319375"/>
    </source>
</evidence>
<dbReference type="AlphaFoldDB" id="A0A5C5S413"/>
<dbReference type="InterPro" id="IPR050639">
    <property type="entry name" value="SSR_resolvase"/>
</dbReference>
<dbReference type="PANTHER" id="PTHR30461:SF2">
    <property type="entry name" value="SERINE RECOMBINASE PINE-RELATED"/>
    <property type="match status" value="1"/>
</dbReference>
<protein>
    <submittedName>
        <fullName evidence="7">Recombinase RecB</fullName>
    </submittedName>
</protein>
<keyword evidence="2" id="KW-0238">DNA-binding</keyword>
<dbReference type="Pfam" id="PF07508">
    <property type="entry name" value="Recombinase"/>
    <property type="match status" value="1"/>
</dbReference>
<dbReference type="EMBL" id="VIGX01000003">
    <property type="protein sequence ID" value="TWS29672.1"/>
    <property type="molecule type" value="Genomic_DNA"/>
</dbReference>
<dbReference type="SMART" id="SM00857">
    <property type="entry name" value="Resolvase"/>
    <property type="match status" value="1"/>
</dbReference>
<dbReference type="InterPro" id="IPR006118">
    <property type="entry name" value="Recombinase_CS"/>
</dbReference>
<evidence type="ECO:0000256" key="4">
    <source>
        <dbReference type="PIRSR" id="PIRSR606118-50"/>
    </source>
</evidence>
<evidence type="ECO:0000259" key="6">
    <source>
        <dbReference type="PROSITE" id="PS51736"/>
    </source>
</evidence>
<dbReference type="CDD" id="cd03768">
    <property type="entry name" value="SR_ResInv"/>
    <property type="match status" value="1"/>
</dbReference>
<dbReference type="RefSeq" id="WP_146486694.1">
    <property type="nucleotide sequence ID" value="NZ_VIGX01000003.1"/>
</dbReference>
<name>A0A5C5S413_9ACTN</name>
<dbReference type="PROSITE" id="PS00397">
    <property type="entry name" value="RECOMBINASES_1"/>
    <property type="match status" value="1"/>
</dbReference>
<dbReference type="PROSITE" id="PS51736">
    <property type="entry name" value="RECOMBINASES_3"/>
    <property type="match status" value="1"/>
</dbReference>
<dbReference type="GO" id="GO:0003677">
    <property type="term" value="F:DNA binding"/>
    <property type="evidence" value="ECO:0007669"/>
    <property type="project" value="UniProtKB-KW"/>
</dbReference>
<evidence type="ECO:0000256" key="3">
    <source>
        <dbReference type="ARBA" id="ARBA00023172"/>
    </source>
</evidence>
<dbReference type="InterPro" id="IPR036162">
    <property type="entry name" value="Resolvase-like_N_sf"/>
</dbReference>
<keyword evidence="3" id="KW-0233">DNA recombination</keyword>
<reference evidence="7 8" key="1">
    <citation type="submission" date="2019-06" db="EMBL/GenBank/DDBJ databases">
        <title>Tsukamurella conjunctivitidis sp. nov., Tsukamurella assacharolytica sp. nov. and Tsukamurella sputae sp. nov. isolated from patients with conjunctivitis, bacteraemia (lymphoma) and respiratory infection (sputum) in Hong Kong.</title>
        <authorList>
            <person name="Teng J.L.L."/>
            <person name="Lee H.H."/>
            <person name="Fong J.Y.H."/>
            <person name="Fok K.M.N."/>
            <person name="Lau S.K.P."/>
            <person name="Woo P.C.Y."/>
        </authorList>
    </citation>
    <scope>NUCLEOTIDE SEQUENCE [LARGE SCALE GENOMIC DNA]</scope>
    <source>
        <strain evidence="7 8">HKU72</strain>
    </source>
</reference>
<organism evidence="7 8">
    <name type="scientific">Tsukamurella conjunctivitidis</name>
    <dbReference type="NCBI Taxonomy" id="2592068"/>
    <lineage>
        <taxon>Bacteria</taxon>
        <taxon>Bacillati</taxon>
        <taxon>Actinomycetota</taxon>
        <taxon>Actinomycetes</taxon>
        <taxon>Mycobacteriales</taxon>
        <taxon>Tsukamurellaceae</taxon>
        <taxon>Tsukamurella</taxon>
    </lineage>
</organism>
<evidence type="ECO:0000313" key="7">
    <source>
        <dbReference type="EMBL" id="TWS29672.1"/>
    </source>
</evidence>
<dbReference type="InterPro" id="IPR006119">
    <property type="entry name" value="Resolv_N"/>
</dbReference>
<feature type="active site" description="O-(5'-phospho-DNA)-serine intermediate" evidence="4 5">
    <location>
        <position position="8"/>
    </location>
</feature>
<gene>
    <name evidence="7" type="ORF">FK530_08440</name>
</gene>
<dbReference type="GO" id="GO:0015074">
    <property type="term" value="P:DNA integration"/>
    <property type="evidence" value="ECO:0007669"/>
    <property type="project" value="UniProtKB-KW"/>
</dbReference>
<dbReference type="Proteomes" id="UP000319375">
    <property type="component" value="Unassembled WGS sequence"/>
</dbReference>
<evidence type="ECO:0000256" key="5">
    <source>
        <dbReference type="PROSITE-ProRule" id="PRU10137"/>
    </source>
</evidence>
<sequence length="212" mass="22437">MIGYLRVSTDEQARSGLGLEAQEAALRAEADRRGWELTILRDEGLSGKQVNPALREALGQLAAGLADGLVVAKMDRISRSLLHAVETLDTAKVQGWALVVLDLGVDLTTPAGRALAGTMAVFAEFERELIRERTRAAAAAAKARGVKLGRPSLVPQAVARRIVAARESGQSYGKIAAALTADGILSPAGRTTWQASTVRRICNSIEQAKEAA</sequence>
<comment type="caution">
    <text evidence="7">The sequence shown here is derived from an EMBL/GenBank/DDBJ whole genome shotgun (WGS) entry which is preliminary data.</text>
</comment>